<dbReference type="Gene3D" id="2.170.16.10">
    <property type="entry name" value="Hedgehog/Intein (Hint) domain"/>
    <property type="match status" value="1"/>
</dbReference>
<evidence type="ECO:0000313" key="4">
    <source>
        <dbReference type="Proteomes" id="UP001059617"/>
    </source>
</evidence>
<gene>
    <name evidence="3" type="ORF">Dfulv_06710</name>
</gene>
<dbReference type="InterPro" id="IPR036844">
    <property type="entry name" value="Hint_dom_sf"/>
</dbReference>
<feature type="domain" description="Hint" evidence="2">
    <location>
        <begin position="163"/>
        <end position="272"/>
    </location>
</feature>
<reference evidence="3" key="1">
    <citation type="submission" date="2021-04" db="EMBL/GenBank/DDBJ databases">
        <authorList>
            <person name="Hartkoorn R.C."/>
            <person name="Beaudoing E."/>
            <person name="Hot D."/>
        </authorList>
    </citation>
    <scope>NUCLEOTIDE SEQUENCE</scope>
    <source>
        <strain evidence="3">NRRL B-16292</strain>
    </source>
</reference>
<accession>A0ABY5W3I1</accession>
<evidence type="ECO:0000256" key="1">
    <source>
        <dbReference type="SAM" id="MobiDB-lite"/>
    </source>
</evidence>
<dbReference type="Gene3D" id="3.10.28.10">
    <property type="entry name" value="Homing endonucleases"/>
    <property type="match status" value="1"/>
</dbReference>
<reference evidence="3" key="2">
    <citation type="submission" date="2022-09" db="EMBL/GenBank/DDBJ databases">
        <title>Biosynthetic gene clusters of Dactylosporangioum fulvum.</title>
        <authorList>
            <person name="Caradec T."/>
        </authorList>
    </citation>
    <scope>NUCLEOTIDE SEQUENCE</scope>
    <source>
        <strain evidence="3">NRRL B-16292</strain>
    </source>
</reference>
<feature type="region of interest" description="Disordered" evidence="1">
    <location>
        <begin position="1"/>
        <end position="45"/>
    </location>
</feature>
<feature type="compositionally biased region" description="Polar residues" evidence="1">
    <location>
        <begin position="23"/>
        <end position="37"/>
    </location>
</feature>
<dbReference type="NCBIfam" id="TIGR01443">
    <property type="entry name" value="intein_Cterm"/>
    <property type="match status" value="1"/>
</dbReference>
<dbReference type="InterPro" id="IPR003587">
    <property type="entry name" value="Hint_dom_N"/>
</dbReference>
<name>A0ABY5W3I1_9ACTN</name>
<keyword evidence="4" id="KW-1185">Reference proteome</keyword>
<dbReference type="CDD" id="cd00081">
    <property type="entry name" value="Hint"/>
    <property type="match status" value="1"/>
</dbReference>
<dbReference type="Pfam" id="PF03161">
    <property type="entry name" value="LAGLIDADG_2"/>
    <property type="match status" value="1"/>
</dbReference>
<sequence>MTGSRHLNRCRERRRGVPHSRGSESVTSPATVTNDTPLTAHPPPCPRPKACRVGLPNSPTLAHAMSLHIDEFCDPALLADMVSGGYVRTQHHPSLPLLIHNYTEKAQYENVWNAATLACRGLVVSATTGEVLARPFAKFFNHNQPGAPELDLDGPVSVTDKADGCFPRGTALNLWGGGTVTIDKVVRNRLSVTLVGMDENGTLVPAVVTDWHDNGRKDNWLDIEVDARVSCSTGAAGLPNRLRVTTNHHIYVNGAYLPAGEIKPGDTVVTQAWTPSDEVIRLVRASLLGDGCLVVSSTKPDQAKYQEGHSERQADYVEALRKALGDCASDRTNTRSGHGSTMIWAGSREYTTLGDLRRQWYSDDGTKRVPADLSWLDDFAVAKWLMDDGYRQDVTAQADRLAFAANSFPREDIVRLGDRLTELYGVSYHISDDGGRGLRLIVSSGRRQQLHVMWAAVAPHVHPSLRYKLPTEYRDVPYIEMSAGREIVSAREVLVRAVTSVAPTKRNFPSGRTGYDITTTTHNYLARGVLVHNSLGVTYPTPDGWAIATRGSFDSEQARHATQLWRTRYAHRFTPPPGRTVLFEIIYPANRIVLDYAGLDDLVLLGAVDIPTGRSHGPSAVPDWPGPVVESFAYSTFAEALAAPPRANREGLVVHFTGPDTRLKIKYAEYVRLHRIVTGLSPRVVWEAVVNGELDELLEPLPDEFHAWATGIAASLRAEVDDLAAGVEAAFAEVVSGLPDGWARRDFAAAVARHPMRGCLFLRLDDKDYSRYLWQQVRPSVAVTEEVVA</sequence>
<proteinExistence type="predicted"/>
<dbReference type="EMBL" id="CP073720">
    <property type="protein sequence ID" value="UWP83940.1"/>
    <property type="molecule type" value="Genomic_DNA"/>
</dbReference>
<dbReference type="SUPFAM" id="SSF51294">
    <property type="entry name" value="Hedgehog/intein (Hint) domain"/>
    <property type="match status" value="1"/>
</dbReference>
<dbReference type="SMART" id="SM00306">
    <property type="entry name" value="HintN"/>
    <property type="match status" value="1"/>
</dbReference>
<dbReference type="InterPro" id="IPR030934">
    <property type="entry name" value="Intein_C"/>
</dbReference>
<dbReference type="Proteomes" id="UP001059617">
    <property type="component" value="Chromosome"/>
</dbReference>
<dbReference type="SUPFAM" id="SSF55608">
    <property type="entry name" value="Homing endonucleases"/>
    <property type="match status" value="1"/>
</dbReference>
<evidence type="ECO:0000259" key="2">
    <source>
        <dbReference type="SMART" id="SM00306"/>
    </source>
</evidence>
<evidence type="ECO:0000313" key="3">
    <source>
        <dbReference type="EMBL" id="UWP83940.1"/>
    </source>
</evidence>
<dbReference type="RefSeq" id="WP_259861755.1">
    <property type="nucleotide sequence ID" value="NZ_CP073720.1"/>
</dbReference>
<feature type="compositionally biased region" description="Basic residues" evidence="1">
    <location>
        <begin position="1"/>
        <end position="18"/>
    </location>
</feature>
<dbReference type="InterPro" id="IPR004860">
    <property type="entry name" value="LAGLIDADG_dom"/>
</dbReference>
<dbReference type="PROSITE" id="PS50818">
    <property type="entry name" value="INTEIN_C_TER"/>
    <property type="match status" value="1"/>
</dbReference>
<protein>
    <recommendedName>
        <fullName evidence="2">Hint domain-containing protein</fullName>
    </recommendedName>
</protein>
<dbReference type="InterPro" id="IPR027434">
    <property type="entry name" value="Homing_endonucl"/>
</dbReference>
<organism evidence="3 4">
    <name type="scientific">Dactylosporangium fulvum</name>
    <dbReference type="NCBI Taxonomy" id="53359"/>
    <lineage>
        <taxon>Bacteria</taxon>
        <taxon>Bacillati</taxon>
        <taxon>Actinomycetota</taxon>
        <taxon>Actinomycetes</taxon>
        <taxon>Micromonosporales</taxon>
        <taxon>Micromonosporaceae</taxon>
        <taxon>Dactylosporangium</taxon>
    </lineage>
</organism>